<evidence type="ECO:0000313" key="4">
    <source>
        <dbReference type="Proteomes" id="UP001596447"/>
    </source>
</evidence>
<feature type="transmembrane region" description="Helical" evidence="1">
    <location>
        <begin position="120"/>
        <end position="141"/>
    </location>
</feature>
<reference evidence="4" key="2">
    <citation type="journal article" date="2019" name="Int. J. Syst. Evol. Microbiol.">
        <title>The Global Catalogue of Microorganisms (GCM) 10K type strain sequencing project: providing services to taxonomists for standard genome sequencing and annotation.</title>
        <authorList>
            <consortium name="The Broad Institute Genomics Platform"/>
            <consortium name="The Broad Institute Genome Sequencing Center for Infectious Disease"/>
            <person name="Wu L."/>
            <person name="Ma J."/>
        </authorList>
    </citation>
    <scope>NUCLEOTIDE SEQUENCE [LARGE SCALE GENOMIC DNA]</scope>
    <source>
        <strain evidence="4">XZGYJ-43</strain>
    </source>
</reference>
<name>A0ABD5YWS8_9EURY</name>
<reference evidence="2" key="3">
    <citation type="submission" date="2024-09" db="EMBL/GenBank/DDBJ databases">
        <authorList>
            <person name="Sun Q."/>
        </authorList>
    </citation>
    <scope>NUCLEOTIDE SEQUENCE</scope>
    <source>
        <strain evidence="2">NBRC 114356</strain>
    </source>
</reference>
<keyword evidence="1" id="KW-1133">Transmembrane helix</keyword>
<comment type="caution">
    <text evidence="2">The sequence shown here is derived from an EMBL/GenBank/DDBJ whole genome shotgun (WGS) entry which is preliminary data.</text>
</comment>
<evidence type="ECO:0000256" key="1">
    <source>
        <dbReference type="SAM" id="Phobius"/>
    </source>
</evidence>
<proteinExistence type="predicted"/>
<reference evidence="2" key="1">
    <citation type="journal article" date="2014" name="Int. J. Syst. Evol. Microbiol.">
        <title>Complete genome sequence of Corynebacterium casei LMG S-19264T (=DSM 44701T), isolated from a smear-ripened cheese.</title>
        <authorList>
            <consortium name="US DOE Joint Genome Institute (JGI-PGF)"/>
            <person name="Walter F."/>
            <person name="Albersmeier A."/>
            <person name="Kalinowski J."/>
            <person name="Ruckert C."/>
        </authorList>
    </citation>
    <scope>NUCLEOTIDE SEQUENCE [LARGE SCALE GENOMIC DNA]</scope>
    <source>
        <strain evidence="2">NBRC 114356</strain>
    </source>
</reference>
<feature type="transmembrane region" description="Helical" evidence="1">
    <location>
        <begin position="27"/>
        <end position="46"/>
    </location>
</feature>
<evidence type="ECO:0000313" key="3">
    <source>
        <dbReference type="EMBL" id="MFC7198332.1"/>
    </source>
</evidence>
<feature type="transmembrane region" description="Helical" evidence="1">
    <location>
        <begin position="73"/>
        <end position="99"/>
    </location>
</feature>
<organism evidence="2 4">
    <name type="scientific">Halospeciosus flavus</name>
    <dbReference type="NCBI Taxonomy" id="3032283"/>
    <lineage>
        <taxon>Archaea</taxon>
        <taxon>Methanobacteriati</taxon>
        <taxon>Methanobacteriota</taxon>
        <taxon>Stenosarchaea group</taxon>
        <taxon>Halobacteria</taxon>
        <taxon>Halobacteriales</taxon>
        <taxon>Halobacteriaceae</taxon>
        <taxon>Halospeciosus</taxon>
    </lineage>
</organism>
<gene>
    <name evidence="2" type="ORF">ACFQJ9_02225</name>
    <name evidence="3" type="ORF">ACFQJ9_02400</name>
</gene>
<evidence type="ECO:0000313" key="2">
    <source>
        <dbReference type="EMBL" id="MFC7198305.1"/>
    </source>
</evidence>
<dbReference type="AlphaFoldDB" id="A0ABD5YWS8"/>
<dbReference type="EMBL" id="JBHTAR010000004">
    <property type="protein sequence ID" value="MFC7198332.1"/>
    <property type="molecule type" value="Genomic_DNA"/>
</dbReference>
<accession>A0ABD5YWS8</accession>
<keyword evidence="1" id="KW-0812">Transmembrane</keyword>
<keyword evidence="4" id="KW-1185">Reference proteome</keyword>
<dbReference type="Proteomes" id="UP001596447">
    <property type="component" value="Unassembled WGS sequence"/>
</dbReference>
<feature type="transmembrane region" description="Helical" evidence="1">
    <location>
        <begin position="147"/>
        <end position="165"/>
    </location>
</feature>
<dbReference type="EMBL" id="JBHTAR010000003">
    <property type="protein sequence ID" value="MFC7198305.1"/>
    <property type="molecule type" value="Genomic_DNA"/>
</dbReference>
<protein>
    <submittedName>
        <fullName evidence="2">Uncharacterized protein</fullName>
    </submittedName>
</protein>
<sequence>MIALRLEHHTEQLLAALAYPLTSTIRGLLFVGVSVATYVLLILSSFPEYSMQMLGADFGYLDTALVALTANTYATIGAIGLGLIVGYAILTGVAVTNVAGRVAQVGLSGSRGLSSAIPGLLASGCASCGAGVLGLMGFAGALAAMPFHGNLLRVGGLALLIGYLARAGDPRYCTIDLVTEGE</sequence>
<keyword evidence="1" id="KW-0472">Membrane</keyword>
<dbReference type="RefSeq" id="WP_279530242.1">
    <property type="nucleotide sequence ID" value="NZ_CP122313.1"/>
</dbReference>